<comment type="caution">
    <text evidence="10">The sequence shown here is derived from an EMBL/GenBank/DDBJ whole genome shotgun (WGS) entry which is preliminary data.</text>
</comment>
<dbReference type="PANTHER" id="PTHR30600:SF10">
    <property type="entry name" value="BLL6722 PROTEIN"/>
    <property type="match status" value="1"/>
</dbReference>
<evidence type="ECO:0000256" key="4">
    <source>
        <dbReference type="ARBA" id="ARBA00022729"/>
    </source>
</evidence>
<dbReference type="EMBL" id="BAMW01000021">
    <property type="protein sequence ID" value="GAN63113.1"/>
    <property type="molecule type" value="Genomic_DNA"/>
</dbReference>
<dbReference type="Pfam" id="PF03150">
    <property type="entry name" value="CCP_MauG"/>
    <property type="match status" value="1"/>
</dbReference>
<evidence type="ECO:0000313" key="9">
    <source>
        <dbReference type="EMBL" id="GAN63113.1"/>
    </source>
</evidence>
<comment type="subcellular location">
    <subcellularLocation>
        <location evidence="1">Cell envelope</location>
    </subcellularLocation>
</comment>
<dbReference type="Proteomes" id="UP000321104">
    <property type="component" value="Unassembled WGS sequence"/>
</dbReference>
<evidence type="ECO:0000313" key="10">
    <source>
        <dbReference type="EMBL" id="GEN04387.1"/>
    </source>
</evidence>
<name>A0A6N3T9K1_9PROT</name>
<organism evidence="10 12">
    <name type="scientific">Acetobacter indonesiensis</name>
    <dbReference type="NCBI Taxonomy" id="104101"/>
    <lineage>
        <taxon>Bacteria</taxon>
        <taxon>Pseudomonadati</taxon>
        <taxon>Pseudomonadota</taxon>
        <taxon>Alphaproteobacteria</taxon>
        <taxon>Acetobacterales</taxon>
        <taxon>Acetobacteraceae</taxon>
        <taxon>Acetobacter</taxon>
    </lineage>
</organism>
<reference evidence="9 11" key="1">
    <citation type="submission" date="2012-11" db="EMBL/GenBank/DDBJ databases">
        <title>Whole genome sequence of Acetobacter indonesiensis 5H-1.</title>
        <authorList>
            <person name="Azuma Y."/>
            <person name="Higashiura N."/>
            <person name="Hirakawa H."/>
            <person name="Matsushita K."/>
        </authorList>
    </citation>
    <scope>NUCLEOTIDE SEQUENCE [LARGE SCALE GENOMIC DNA]</scope>
    <source>
        <strain evidence="9 11">5H-1</strain>
    </source>
</reference>
<dbReference type="PROSITE" id="PS51007">
    <property type="entry name" value="CYTC"/>
    <property type="match status" value="2"/>
</dbReference>
<dbReference type="GO" id="GO:0030313">
    <property type="term" value="C:cell envelope"/>
    <property type="evidence" value="ECO:0007669"/>
    <property type="project" value="UniProtKB-SubCell"/>
</dbReference>
<dbReference type="InterPro" id="IPR036909">
    <property type="entry name" value="Cyt_c-like_dom_sf"/>
</dbReference>
<evidence type="ECO:0000256" key="6">
    <source>
        <dbReference type="ARBA" id="ARBA00023004"/>
    </source>
</evidence>
<dbReference type="EMBL" id="BJXQ01000017">
    <property type="protein sequence ID" value="GEN04387.1"/>
    <property type="molecule type" value="Genomic_DNA"/>
</dbReference>
<evidence type="ECO:0000256" key="3">
    <source>
        <dbReference type="ARBA" id="ARBA00022723"/>
    </source>
</evidence>
<dbReference type="GO" id="GO:0046872">
    <property type="term" value="F:metal ion binding"/>
    <property type="evidence" value="ECO:0007669"/>
    <property type="project" value="UniProtKB-KW"/>
</dbReference>
<keyword evidence="4" id="KW-0732">Signal</keyword>
<protein>
    <submittedName>
        <fullName evidence="9">Cytochrome c peroxidase/methylamine utilization protein MauG</fullName>
    </submittedName>
    <submittedName>
        <fullName evidence="10">Di-heme cytochrome c peroxidase</fullName>
    </submittedName>
</protein>
<reference evidence="10 12" key="2">
    <citation type="submission" date="2019-07" db="EMBL/GenBank/DDBJ databases">
        <title>Whole genome shotgun sequence of Acetobacter indonesiensis NBRC 16471.</title>
        <authorList>
            <person name="Hosoyama A."/>
            <person name="Uohara A."/>
            <person name="Ohji S."/>
            <person name="Ichikawa N."/>
        </authorList>
    </citation>
    <scope>NUCLEOTIDE SEQUENCE [LARGE SCALE GENOMIC DNA]</scope>
    <source>
        <strain evidence="10 12">NBRC 16471</strain>
    </source>
</reference>
<dbReference type="GO" id="GO:0020037">
    <property type="term" value="F:heme binding"/>
    <property type="evidence" value="ECO:0007669"/>
    <property type="project" value="InterPro"/>
</dbReference>
<sequence length="425" mass="46787">MCRLAIIVCTMTVNSSFFVAVFAIGCAVVSTPVAYAQQGLSRAEVYKNTALLTRLGEKLFHDPRLSVSGKLSCASCHTASAAFAPANDLSVQYGGADMQQQGHRSVPSLKYLQNVPQFTEHFFDAEDEADESIDNGPAGGLTWDGRANTLAEQAAIPLLAPFEMGNRSASDVVKLAVDAGYAGDLKQLAGYMRTDNLFLVIQKALEAYQQDWRTFYPYTSKYDAYLAGKVALTAEEQLGLKLFEDPEKGNCASCHKSQPDNDGTPPQFTDYGMIAAGVPRNRDLPFNKKPDNFDLGLCGPDRTDLATHAEYCGLFRTPSLRNSATRKTFFHNGVYHTLREAVAFYVLRDTQPEKIYPTINGKVMKYDDLPKKYDQNINMDPPFGPQVDNKPVLSDKEIDAIVIFLKTLTDGYSVSRNESKGQASK</sequence>
<evidence type="ECO:0000256" key="7">
    <source>
        <dbReference type="PROSITE-ProRule" id="PRU00433"/>
    </source>
</evidence>
<keyword evidence="10" id="KW-0575">Peroxidase</keyword>
<dbReference type="SUPFAM" id="SSF46626">
    <property type="entry name" value="Cytochrome c"/>
    <property type="match status" value="2"/>
</dbReference>
<keyword evidence="11" id="KW-1185">Reference proteome</keyword>
<dbReference type="InterPro" id="IPR051395">
    <property type="entry name" value="Cytochrome_c_Peroxidase/MauG"/>
</dbReference>
<accession>A0A6N3T9K1</accession>
<evidence type="ECO:0000313" key="12">
    <source>
        <dbReference type="Proteomes" id="UP000321104"/>
    </source>
</evidence>
<feature type="domain" description="Cytochrome c" evidence="8">
    <location>
        <begin position="234"/>
        <end position="409"/>
    </location>
</feature>
<keyword evidence="2 7" id="KW-0349">Heme</keyword>
<gene>
    <name evidence="9" type="ORF">Abin_021_024</name>
    <name evidence="10" type="ORF">AIN02nite_24120</name>
</gene>
<dbReference type="Gene3D" id="1.10.760.10">
    <property type="entry name" value="Cytochrome c-like domain"/>
    <property type="match status" value="2"/>
</dbReference>
<evidence type="ECO:0000256" key="2">
    <source>
        <dbReference type="ARBA" id="ARBA00022617"/>
    </source>
</evidence>
<dbReference type="InterPro" id="IPR004852">
    <property type="entry name" value="Di-haem_cyt_c_peroxidsae"/>
</dbReference>
<keyword evidence="6 7" id="KW-0408">Iron</keyword>
<dbReference type="GO" id="GO:0009055">
    <property type="term" value="F:electron transfer activity"/>
    <property type="evidence" value="ECO:0007669"/>
    <property type="project" value="InterPro"/>
</dbReference>
<evidence type="ECO:0000256" key="1">
    <source>
        <dbReference type="ARBA" id="ARBA00004196"/>
    </source>
</evidence>
<proteinExistence type="predicted"/>
<dbReference type="InterPro" id="IPR009056">
    <property type="entry name" value="Cyt_c-like_dom"/>
</dbReference>
<dbReference type="PANTHER" id="PTHR30600">
    <property type="entry name" value="CYTOCHROME C PEROXIDASE-RELATED"/>
    <property type="match status" value="1"/>
</dbReference>
<dbReference type="AlphaFoldDB" id="A0A6N3T9K1"/>
<feature type="domain" description="Cytochrome c" evidence="8">
    <location>
        <begin position="51"/>
        <end position="196"/>
    </location>
</feature>
<evidence type="ECO:0000256" key="5">
    <source>
        <dbReference type="ARBA" id="ARBA00023002"/>
    </source>
</evidence>
<keyword evidence="3 7" id="KW-0479">Metal-binding</keyword>
<dbReference type="Proteomes" id="UP000032673">
    <property type="component" value="Unassembled WGS sequence"/>
</dbReference>
<evidence type="ECO:0000259" key="8">
    <source>
        <dbReference type="PROSITE" id="PS51007"/>
    </source>
</evidence>
<dbReference type="GO" id="GO:0004130">
    <property type="term" value="F:cytochrome-c peroxidase activity"/>
    <property type="evidence" value="ECO:0007669"/>
    <property type="project" value="TreeGrafter"/>
</dbReference>
<evidence type="ECO:0000313" key="11">
    <source>
        <dbReference type="Proteomes" id="UP000032673"/>
    </source>
</evidence>
<dbReference type="PROSITE" id="PS51257">
    <property type="entry name" value="PROKAR_LIPOPROTEIN"/>
    <property type="match status" value="1"/>
</dbReference>
<keyword evidence="5" id="KW-0560">Oxidoreductase</keyword>